<evidence type="ECO:0000259" key="1">
    <source>
        <dbReference type="PROSITE" id="PS50994"/>
    </source>
</evidence>
<feature type="domain" description="Integrase catalytic" evidence="1">
    <location>
        <begin position="145"/>
        <end position="299"/>
    </location>
</feature>
<evidence type="ECO:0000313" key="2">
    <source>
        <dbReference type="EMBL" id="KAI6659584.1"/>
    </source>
</evidence>
<dbReference type="Proteomes" id="UP001165289">
    <property type="component" value="Unassembled WGS sequence"/>
</dbReference>
<accession>A0AAV7KHI3</accession>
<comment type="caution">
    <text evidence="2">The sequence shown here is derived from an EMBL/GenBank/DDBJ whole genome shotgun (WGS) entry which is preliminary data.</text>
</comment>
<keyword evidence="3" id="KW-1185">Reference proteome</keyword>
<dbReference type="GO" id="GO:0015074">
    <property type="term" value="P:DNA integration"/>
    <property type="evidence" value="ECO:0007669"/>
    <property type="project" value="InterPro"/>
</dbReference>
<dbReference type="InterPro" id="IPR001584">
    <property type="entry name" value="Integrase_cat-core"/>
</dbReference>
<sequence>MSDTKEQSFREEMLKRKSSDAKSLLMTKHEYFLLLEKVKVASDTAKKSNRQYYILGRYEILQCGDAEKLIRKQSEGSQEIIYFTHIDDMFDIIKRAHVACGHGGRDKMTKALDKYANITRDSIELYKSLCVQCQQKRKRSTTKGVVVKPILSKDFGSRAQVDLIDMQSMCKVSCSWIMVYQDHLTKYCVLRPLTSKRAAEVAWQLVDIFLLLGVPQILQSDNGSEFTASVITELKVIWPDLLMVHGKPRHPDSQGSVERLNCDVKDILTAWLGDNDSTDWPTVLRFVQFQKNSGLPFRN</sequence>
<dbReference type="InterPro" id="IPR036397">
    <property type="entry name" value="RNaseH_sf"/>
</dbReference>
<dbReference type="PANTHER" id="PTHR37984:SF5">
    <property type="entry name" value="PROTEIN NYNRIN-LIKE"/>
    <property type="match status" value="1"/>
</dbReference>
<dbReference type="Gene3D" id="3.30.420.10">
    <property type="entry name" value="Ribonuclease H-like superfamily/Ribonuclease H"/>
    <property type="match status" value="1"/>
</dbReference>
<dbReference type="GO" id="GO:0003676">
    <property type="term" value="F:nucleic acid binding"/>
    <property type="evidence" value="ECO:0007669"/>
    <property type="project" value="InterPro"/>
</dbReference>
<organism evidence="2 3">
    <name type="scientific">Oopsacas minuta</name>
    <dbReference type="NCBI Taxonomy" id="111878"/>
    <lineage>
        <taxon>Eukaryota</taxon>
        <taxon>Metazoa</taxon>
        <taxon>Porifera</taxon>
        <taxon>Hexactinellida</taxon>
        <taxon>Hexasterophora</taxon>
        <taxon>Lyssacinosida</taxon>
        <taxon>Leucopsacidae</taxon>
        <taxon>Oopsacas</taxon>
    </lineage>
</organism>
<name>A0AAV7KHI3_9METZ</name>
<dbReference type="SUPFAM" id="SSF53098">
    <property type="entry name" value="Ribonuclease H-like"/>
    <property type="match status" value="1"/>
</dbReference>
<dbReference type="PROSITE" id="PS50994">
    <property type="entry name" value="INTEGRASE"/>
    <property type="match status" value="1"/>
</dbReference>
<reference evidence="2 3" key="1">
    <citation type="journal article" date="2023" name="BMC Biol.">
        <title>The compact genome of the sponge Oopsacas minuta (Hexactinellida) is lacking key metazoan core genes.</title>
        <authorList>
            <person name="Santini S."/>
            <person name="Schenkelaars Q."/>
            <person name="Jourda C."/>
            <person name="Duchesne M."/>
            <person name="Belahbib H."/>
            <person name="Rocher C."/>
            <person name="Selva M."/>
            <person name="Riesgo A."/>
            <person name="Vervoort M."/>
            <person name="Leys S.P."/>
            <person name="Kodjabachian L."/>
            <person name="Le Bivic A."/>
            <person name="Borchiellini C."/>
            <person name="Claverie J.M."/>
            <person name="Renard E."/>
        </authorList>
    </citation>
    <scope>NUCLEOTIDE SEQUENCE [LARGE SCALE GENOMIC DNA]</scope>
    <source>
        <strain evidence="2">SPO-2</strain>
    </source>
</reference>
<dbReference type="InterPro" id="IPR050951">
    <property type="entry name" value="Retrovirus_Pol_polyprotein"/>
</dbReference>
<evidence type="ECO:0000313" key="3">
    <source>
        <dbReference type="Proteomes" id="UP001165289"/>
    </source>
</evidence>
<dbReference type="InterPro" id="IPR012337">
    <property type="entry name" value="RNaseH-like_sf"/>
</dbReference>
<proteinExistence type="predicted"/>
<dbReference type="AlphaFoldDB" id="A0AAV7KHI3"/>
<dbReference type="PANTHER" id="PTHR37984">
    <property type="entry name" value="PROTEIN CBG26694"/>
    <property type="match status" value="1"/>
</dbReference>
<protein>
    <submittedName>
        <fullName evidence="2">KRAB-A domain-containing protein 2-like</fullName>
    </submittedName>
</protein>
<dbReference type="EMBL" id="JAKMXF010000055">
    <property type="protein sequence ID" value="KAI6659584.1"/>
    <property type="molecule type" value="Genomic_DNA"/>
</dbReference>
<gene>
    <name evidence="2" type="ORF">LOD99_14507</name>
</gene>